<organism evidence="2 3">
    <name type="scientific">Hemibagrus wyckioides</name>
    <dbReference type="NCBI Taxonomy" id="337641"/>
    <lineage>
        <taxon>Eukaryota</taxon>
        <taxon>Metazoa</taxon>
        <taxon>Chordata</taxon>
        <taxon>Craniata</taxon>
        <taxon>Vertebrata</taxon>
        <taxon>Euteleostomi</taxon>
        <taxon>Actinopterygii</taxon>
        <taxon>Neopterygii</taxon>
        <taxon>Teleostei</taxon>
        <taxon>Ostariophysi</taxon>
        <taxon>Siluriformes</taxon>
        <taxon>Bagridae</taxon>
        <taxon>Hemibagrus</taxon>
    </lineage>
</organism>
<comment type="caution">
    <text evidence="2">The sequence shown here is derived from an EMBL/GenBank/DDBJ whole genome shotgun (WGS) entry which is preliminary data.</text>
</comment>
<reference evidence="2 3" key="1">
    <citation type="submission" date="2021-06" db="EMBL/GenBank/DDBJ databases">
        <title>Chromosome-level genome assembly of the red-tail catfish (Hemibagrus wyckioides).</title>
        <authorList>
            <person name="Shao F."/>
        </authorList>
    </citation>
    <scope>NUCLEOTIDE SEQUENCE [LARGE SCALE GENOMIC DNA]</scope>
    <source>
        <strain evidence="2">EC202008001</strain>
        <tissue evidence="2">Blood</tissue>
    </source>
</reference>
<evidence type="ECO:0000313" key="2">
    <source>
        <dbReference type="EMBL" id="KAG7333405.1"/>
    </source>
</evidence>
<dbReference type="Proteomes" id="UP000824219">
    <property type="component" value="Linkage Group LG04"/>
</dbReference>
<keyword evidence="1" id="KW-0732">Signal</keyword>
<keyword evidence="3" id="KW-1185">Reference proteome</keyword>
<sequence length="144" mass="16182">MLTFLASLFPPAAYCVSLTPFTVTAKHSSPETREKAREDPECWGYDRQAVHSSQAEQANCHNLLPQEAGIKEYRKIFTGAKKYGILFKTSTLKSTACHTARSIPPFSDTEVMLCKLKRDIQQRTNDYHTALSMENRSSVLLKPG</sequence>
<feature type="signal peptide" evidence="1">
    <location>
        <begin position="1"/>
        <end position="15"/>
    </location>
</feature>
<dbReference type="EMBL" id="JAHKSW010000004">
    <property type="protein sequence ID" value="KAG7333405.1"/>
    <property type="molecule type" value="Genomic_DNA"/>
</dbReference>
<gene>
    <name evidence="2" type="ORF">KOW79_003540</name>
</gene>
<dbReference type="AlphaFoldDB" id="A0A9D3P5K7"/>
<evidence type="ECO:0000256" key="1">
    <source>
        <dbReference type="SAM" id="SignalP"/>
    </source>
</evidence>
<protein>
    <submittedName>
        <fullName evidence="2">Uncharacterized protein</fullName>
    </submittedName>
</protein>
<proteinExistence type="predicted"/>
<accession>A0A9D3P5K7</accession>
<feature type="chain" id="PRO_5038832790" evidence="1">
    <location>
        <begin position="16"/>
        <end position="144"/>
    </location>
</feature>
<name>A0A9D3P5K7_9TELE</name>
<evidence type="ECO:0000313" key="3">
    <source>
        <dbReference type="Proteomes" id="UP000824219"/>
    </source>
</evidence>